<gene>
    <name evidence="13" type="ORF">O3M35_003007</name>
</gene>
<evidence type="ECO:0000256" key="5">
    <source>
        <dbReference type="ARBA" id="ARBA00022448"/>
    </source>
</evidence>
<keyword evidence="5" id="KW-0813">Transport</keyword>
<evidence type="ECO:0000256" key="4">
    <source>
        <dbReference type="ARBA" id="ARBA00007372"/>
    </source>
</evidence>
<keyword evidence="7" id="KW-0999">Mitochondrion inner membrane</keyword>
<dbReference type="GO" id="GO:0005743">
    <property type="term" value="C:mitochondrial inner membrane"/>
    <property type="evidence" value="ECO:0007669"/>
    <property type="project" value="UniProtKB-SubCell"/>
</dbReference>
<evidence type="ECO:0000256" key="9">
    <source>
        <dbReference type="ARBA" id="ARBA00023128"/>
    </source>
</evidence>
<evidence type="ECO:0000256" key="12">
    <source>
        <dbReference type="PIRSR" id="PIRSR619342-50"/>
    </source>
</evidence>
<dbReference type="PANTHER" id="PTHR21268:SF2">
    <property type="entry name" value="NADH DEHYDROGENASE [UBIQUINONE] IRON-SULFUR PROTEIN 5"/>
    <property type="match status" value="1"/>
</dbReference>
<reference evidence="13 14" key="1">
    <citation type="submission" date="2022-12" db="EMBL/GenBank/DDBJ databases">
        <title>Chromosome-level genome assembly of true bugs.</title>
        <authorList>
            <person name="Ma L."/>
            <person name="Li H."/>
        </authorList>
    </citation>
    <scope>NUCLEOTIDE SEQUENCE [LARGE SCALE GENOMIC DNA]</scope>
    <source>
        <strain evidence="13">Lab_2022b</strain>
    </source>
</reference>
<comment type="caution">
    <text evidence="13">The sequence shown here is derived from an EMBL/GenBank/DDBJ whole genome shotgun (WGS) entry which is preliminary data.</text>
</comment>
<organism evidence="13 14">
    <name type="scientific">Rhynocoris fuscipes</name>
    <dbReference type="NCBI Taxonomy" id="488301"/>
    <lineage>
        <taxon>Eukaryota</taxon>
        <taxon>Metazoa</taxon>
        <taxon>Ecdysozoa</taxon>
        <taxon>Arthropoda</taxon>
        <taxon>Hexapoda</taxon>
        <taxon>Insecta</taxon>
        <taxon>Pterygota</taxon>
        <taxon>Neoptera</taxon>
        <taxon>Paraneoptera</taxon>
        <taxon>Hemiptera</taxon>
        <taxon>Heteroptera</taxon>
        <taxon>Panheteroptera</taxon>
        <taxon>Cimicomorpha</taxon>
        <taxon>Reduviidae</taxon>
        <taxon>Harpactorinae</taxon>
        <taxon>Harpactorini</taxon>
        <taxon>Rhynocoris</taxon>
    </lineage>
</organism>
<dbReference type="GO" id="GO:0005758">
    <property type="term" value="C:mitochondrial intermembrane space"/>
    <property type="evidence" value="ECO:0007669"/>
    <property type="project" value="UniProtKB-SubCell"/>
</dbReference>
<dbReference type="InterPro" id="IPR019342">
    <property type="entry name" value="NADH_UbQ_OxRdtase_FeS-su5"/>
</dbReference>
<dbReference type="PANTHER" id="PTHR21268">
    <property type="entry name" value="NADH DEHYDROGENASE [UBIQUINONE] IRON-SULFUR PROTEIN 5"/>
    <property type="match status" value="1"/>
</dbReference>
<protein>
    <recommendedName>
        <fullName evidence="15">NADH-ubiquinone oxidoreductase 15 kDa subunit</fullName>
    </recommendedName>
</protein>
<dbReference type="EMBL" id="JAPXFL010000012">
    <property type="protein sequence ID" value="KAK9498356.1"/>
    <property type="molecule type" value="Genomic_DNA"/>
</dbReference>
<dbReference type="Proteomes" id="UP001461498">
    <property type="component" value="Unassembled WGS sequence"/>
</dbReference>
<comment type="function">
    <text evidence="1">Accessory subunit of the mitochondrial membrane respiratory chain NADH dehydrogenase (Complex I), that is believed not to be involved in catalysis. Complex I functions in the transfer of electrons from NADH to the respiratory chain. The immediate electron acceptor for the enzyme is believed to be ubiquinone.</text>
</comment>
<evidence type="ECO:0008006" key="15">
    <source>
        <dbReference type="Google" id="ProtNLM"/>
    </source>
</evidence>
<keyword evidence="6" id="KW-0679">Respiratory chain</keyword>
<evidence type="ECO:0000256" key="1">
    <source>
        <dbReference type="ARBA" id="ARBA00003195"/>
    </source>
</evidence>
<evidence type="ECO:0000256" key="8">
    <source>
        <dbReference type="ARBA" id="ARBA00022982"/>
    </source>
</evidence>
<evidence type="ECO:0000256" key="11">
    <source>
        <dbReference type="ARBA" id="ARBA00023157"/>
    </source>
</evidence>
<keyword evidence="9" id="KW-0496">Mitochondrion</keyword>
<dbReference type="Pfam" id="PF10200">
    <property type="entry name" value="Ndufs5"/>
    <property type="match status" value="1"/>
</dbReference>
<evidence type="ECO:0000313" key="13">
    <source>
        <dbReference type="EMBL" id="KAK9498356.1"/>
    </source>
</evidence>
<evidence type="ECO:0000256" key="6">
    <source>
        <dbReference type="ARBA" id="ARBA00022660"/>
    </source>
</evidence>
<name>A0AAW1CIK9_9HEMI</name>
<comment type="subcellular location">
    <subcellularLocation>
        <location evidence="3">Mitochondrion inner membrane</location>
        <topology evidence="3">Peripheral membrane protein</topology>
    </subcellularLocation>
    <subcellularLocation>
        <location evidence="2">Mitochondrion intermembrane space</location>
    </subcellularLocation>
</comment>
<evidence type="ECO:0000256" key="2">
    <source>
        <dbReference type="ARBA" id="ARBA00004569"/>
    </source>
</evidence>
<evidence type="ECO:0000256" key="7">
    <source>
        <dbReference type="ARBA" id="ARBA00022792"/>
    </source>
</evidence>
<keyword evidence="8" id="KW-0249">Electron transport</keyword>
<evidence type="ECO:0000313" key="14">
    <source>
        <dbReference type="Proteomes" id="UP001461498"/>
    </source>
</evidence>
<keyword evidence="10" id="KW-0472">Membrane</keyword>
<keyword evidence="14" id="KW-1185">Reference proteome</keyword>
<keyword evidence="11 12" id="KW-1015">Disulfide bond</keyword>
<evidence type="ECO:0000256" key="10">
    <source>
        <dbReference type="ARBA" id="ARBA00023136"/>
    </source>
</evidence>
<accession>A0AAW1CIK9</accession>
<proteinExistence type="inferred from homology"/>
<comment type="similarity">
    <text evidence="4">Belongs to the complex I NDUFS5 subunit family.</text>
</comment>
<sequence length="84" mass="9652">MPKEPIIRGPGTDLTGLLVTHQGTRCAGLEMKTMNCFEAYGHIRAIEKCRDIMDDYKECFLRQKQVSLLFSQFNFLLPCIKEVL</sequence>
<feature type="disulfide bond" evidence="12">
    <location>
        <begin position="26"/>
        <end position="59"/>
    </location>
</feature>
<evidence type="ECO:0000256" key="3">
    <source>
        <dbReference type="ARBA" id="ARBA00004637"/>
    </source>
</evidence>
<dbReference type="AlphaFoldDB" id="A0AAW1CIK9"/>
<feature type="disulfide bond" evidence="12">
    <location>
        <begin position="36"/>
        <end position="49"/>
    </location>
</feature>